<evidence type="ECO:0000313" key="23">
    <source>
        <dbReference type="Proteomes" id="UP001382455"/>
    </source>
</evidence>
<accession>A0ABU8EYF6</accession>
<keyword evidence="4" id="KW-1003">Cell membrane</keyword>
<dbReference type="SUPFAM" id="SSF55874">
    <property type="entry name" value="ATPase domain of HSP90 chaperone/DNA topoisomerase II/histidine kinase"/>
    <property type="match status" value="1"/>
</dbReference>
<evidence type="ECO:0000259" key="21">
    <source>
        <dbReference type="PROSITE" id="PS50894"/>
    </source>
</evidence>
<dbReference type="CDD" id="cd00082">
    <property type="entry name" value="HisKA"/>
    <property type="match status" value="1"/>
</dbReference>
<dbReference type="SUPFAM" id="SSF47384">
    <property type="entry name" value="Homodimeric domain of signal transducing histidine kinase"/>
    <property type="match status" value="1"/>
</dbReference>
<evidence type="ECO:0000256" key="8">
    <source>
        <dbReference type="ARBA" id="ARBA00022692"/>
    </source>
</evidence>
<keyword evidence="5" id="KW-0997">Cell inner membrane</keyword>
<evidence type="ECO:0000256" key="1">
    <source>
        <dbReference type="ARBA" id="ARBA00000085"/>
    </source>
</evidence>
<dbReference type="Gene3D" id="1.20.120.160">
    <property type="entry name" value="HPT domain"/>
    <property type="match status" value="1"/>
</dbReference>
<keyword evidence="6 15" id="KW-0597">Phosphoprotein</keyword>
<dbReference type="Pfam" id="PF00512">
    <property type="entry name" value="HisKA"/>
    <property type="match status" value="1"/>
</dbReference>
<dbReference type="PRINTS" id="PR00344">
    <property type="entry name" value="BCTRLSENSOR"/>
</dbReference>
<dbReference type="InterPro" id="IPR005467">
    <property type="entry name" value="His_kinase_dom"/>
</dbReference>
<comment type="catalytic activity">
    <reaction evidence="1">
        <text>ATP + protein L-histidine = ADP + protein N-phospho-L-histidine.</text>
        <dbReference type="EC" id="2.7.13.3"/>
    </reaction>
</comment>
<dbReference type="CDD" id="cd16922">
    <property type="entry name" value="HATPase_EvgS-ArcB-TorS-like"/>
    <property type="match status" value="1"/>
</dbReference>
<sequence length="942" mass="106339">MDSIIKKGILRFVIIAGFCFSQLIFALEDEALTQQIDNIKQLDDVSQQIDAYHAIQTQHQLSNEQTARILHLIGANYAKISQLENAIAPLKRALLLTKNSRKRSDINRLLGLIYYYSDQPEEAIAYYSKALAFHLEHNAQVKAAHLENNIALAYEKLNQFSRALDYYQQAEPRYVEYGTKQDVLDVKLNRAGLLAKLGHNYKAVEIYDDLLNNHYHELDEDTQFLTHSNVAVSLNALGKYNRAIKHLSDAKAILVNKDDAYHLASVELNFADSYIWLTDYHQARVHIANAAKIGKKLNNPTVNFSVAYHLSRVAIVLEEPEMALEQINNAIDIAKKTGNKQLLQKAYSQALIIYGANNMVSQAYGVRKQQQLVNTEIKQQNLKERLAQEQAFEERNQLETRVTELEKEKQIQKLAIEKSKQQRIFFIVAGLLSILLIVAAQRRAHERKAKKQLEVIVTQRTQELQKTSEDLRQASLVKSKFLANMSHEIRTPLTAIIGHSEAMSNAHYDLRNFNKDLAIINNNGKHLLDLINDILDISRIEENKLELDISTFNVSGLIEEIGTMFTTLANKKNIDFYIINALDDDFAIKADQFRLKQILLNLCSNAVKFTDKGSVTLSIRETFTGIRFNVIDTGIGMEEQQLEEIFDSFTQGDSSITRRFGGSGLGLCLSEQLANLMSGSISVTSEVHKGSEFTLHLNVEKSKIAKPITVAQRDDKAIFEGRVLIAEDHDDNRELIVRLLRHLGLEVVAVENGAQAVEECKHGRFDLVLLDIQMPILDGIGALKQLQGSGFTQPIVAITANTMQHEVLSYLEQGFADHIKKPLEQENFISTLRKYVSYDSKSRSHKAINISNTVDTGDLAANFAAGLEREKAAIKSLYSNESWEDLQQALHKLRGAAAMFKYHSIEEAADYFEKALKYNDKEAYSEALEGIEYALSSSQKVV</sequence>
<keyword evidence="9" id="KW-0418">Kinase</keyword>
<dbReference type="SMART" id="SM00387">
    <property type="entry name" value="HATPase_c"/>
    <property type="match status" value="1"/>
</dbReference>
<evidence type="ECO:0000256" key="11">
    <source>
        <dbReference type="ARBA" id="ARBA00022989"/>
    </source>
</evidence>
<dbReference type="SMART" id="SM00028">
    <property type="entry name" value="TPR"/>
    <property type="match status" value="7"/>
</dbReference>
<dbReference type="InterPro" id="IPR036097">
    <property type="entry name" value="HisK_dim/P_sf"/>
</dbReference>
<dbReference type="Pfam" id="PF14938">
    <property type="entry name" value="SNAP"/>
    <property type="match status" value="1"/>
</dbReference>
<dbReference type="SUPFAM" id="SSF48452">
    <property type="entry name" value="TPR-like"/>
    <property type="match status" value="2"/>
</dbReference>
<dbReference type="PANTHER" id="PTHR43047">
    <property type="entry name" value="TWO-COMPONENT HISTIDINE PROTEIN KINASE"/>
    <property type="match status" value="1"/>
</dbReference>
<dbReference type="InterPro" id="IPR011006">
    <property type="entry name" value="CheY-like_superfamily"/>
</dbReference>
<dbReference type="InterPro" id="IPR004358">
    <property type="entry name" value="Sig_transdc_His_kin-like_C"/>
</dbReference>
<evidence type="ECO:0000256" key="4">
    <source>
        <dbReference type="ARBA" id="ARBA00022475"/>
    </source>
</evidence>
<keyword evidence="10 22" id="KW-0067">ATP-binding</keyword>
<dbReference type="PROSITE" id="PS50109">
    <property type="entry name" value="HIS_KIN"/>
    <property type="match status" value="1"/>
</dbReference>
<comment type="caution">
    <text evidence="22">The sequence shown here is derived from an EMBL/GenBank/DDBJ whole genome shotgun (WGS) entry which is preliminary data.</text>
</comment>
<dbReference type="Proteomes" id="UP001382455">
    <property type="component" value="Unassembled WGS sequence"/>
</dbReference>
<keyword evidence="7" id="KW-0808">Transferase</keyword>
<comment type="subcellular location">
    <subcellularLocation>
        <location evidence="2">Cell inner membrane</location>
        <topology evidence="2">Multi-pass membrane protein</topology>
    </subcellularLocation>
</comment>
<keyword evidence="13 18" id="KW-0472">Membrane</keyword>
<dbReference type="PROSITE" id="PS50005">
    <property type="entry name" value="TPR"/>
    <property type="match status" value="2"/>
</dbReference>
<keyword evidence="16" id="KW-0802">TPR repeat</keyword>
<evidence type="ECO:0000256" key="10">
    <source>
        <dbReference type="ARBA" id="ARBA00022840"/>
    </source>
</evidence>
<dbReference type="RefSeq" id="WP_336436830.1">
    <property type="nucleotide sequence ID" value="NZ_JBAWKS010000002.1"/>
</dbReference>
<evidence type="ECO:0000259" key="19">
    <source>
        <dbReference type="PROSITE" id="PS50109"/>
    </source>
</evidence>
<evidence type="ECO:0000256" key="9">
    <source>
        <dbReference type="ARBA" id="ARBA00022777"/>
    </source>
</evidence>
<dbReference type="InterPro" id="IPR003661">
    <property type="entry name" value="HisK_dim/P_dom"/>
</dbReference>
<feature type="domain" description="Histidine kinase" evidence="19">
    <location>
        <begin position="484"/>
        <end position="701"/>
    </location>
</feature>
<feature type="domain" description="HPt" evidence="21">
    <location>
        <begin position="852"/>
        <end position="942"/>
    </location>
</feature>
<dbReference type="InterPro" id="IPR011990">
    <property type="entry name" value="TPR-like_helical_dom_sf"/>
</dbReference>
<dbReference type="InterPro" id="IPR036641">
    <property type="entry name" value="HPT_dom_sf"/>
</dbReference>
<protein>
    <recommendedName>
        <fullName evidence="3">histidine kinase</fullName>
        <ecNumber evidence="3">2.7.13.3</ecNumber>
    </recommendedName>
</protein>
<dbReference type="EMBL" id="JBAWKS010000002">
    <property type="protein sequence ID" value="MEI4551946.1"/>
    <property type="molecule type" value="Genomic_DNA"/>
</dbReference>
<dbReference type="Gene3D" id="1.10.287.130">
    <property type="match status" value="1"/>
</dbReference>
<feature type="coiled-coil region" evidence="17">
    <location>
        <begin position="388"/>
        <end position="422"/>
    </location>
</feature>
<evidence type="ECO:0000256" key="13">
    <source>
        <dbReference type="ARBA" id="ARBA00023136"/>
    </source>
</evidence>
<reference evidence="22 23" key="1">
    <citation type="submission" date="2023-12" db="EMBL/GenBank/DDBJ databases">
        <title>Friends and Foes: Symbiotic and Algicidal bacterial influence on Karenia brevis blooms.</title>
        <authorList>
            <person name="Fei C."/>
            <person name="Mohamed A.R."/>
            <person name="Booker A."/>
            <person name="Arshad M."/>
            <person name="Klass S."/>
            <person name="Ahn S."/>
            <person name="Gilbert P.M."/>
            <person name="Heil C.A."/>
            <person name="Martinez J.M."/>
            <person name="Amin S.A."/>
        </authorList>
    </citation>
    <scope>NUCLEOTIDE SEQUENCE [LARGE SCALE GENOMIC DNA]</scope>
    <source>
        <strain evidence="22 23">CE15</strain>
    </source>
</reference>
<evidence type="ECO:0000256" key="5">
    <source>
        <dbReference type="ARBA" id="ARBA00022519"/>
    </source>
</evidence>
<evidence type="ECO:0000259" key="20">
    <source>
        <dbReference type="PROSITE" id="PS50110"/>
    </source>
</evidence>
<organism evidence="22 23">
    <name type="scientific">Pseudoalteromonas spongiae</name>
    <dbReference type="NCBI Taxonomy" id="298657"/>
    <lineage>
        <taxon>Bacteria</taxon>
        <taxon>Pseudomonadati</taxon>
        <taxon>Pseudomonadota</taxon>
        <taxon>Gammaproteobacteria</taxon>
        <taxon>Alteromonadales</taxon>
        <taxon>Pseudoalteromonadaceae</taxon>
        <taxon>Pseudoalteromonas</taxon>
    </lineage>
</organism>
<evidence type="ECO:0000256" key="17">
    <source>
        <dbReference type="SAM" id="Coils"/>
    </source>
</evidence>
<keyword evidence="10 22" id="KW-0547">Nucleotide-binding</keyword>
<feature type="repeat" description="TPR" evidence="16">
    <location>
        <begin position="67"/>
        <end position="100"/>
    </location>
</feature>
<dbReference type="InterPro" id="IPR019734">
    <property type="entry name" value="TPR_rpt"/>
</dbReference>
<dbReference type="PROSITE" id="PS50110">
    <property type="entry name" value="RESPONSE_REGULATORY"/>
    <property type="match status" value="1"/>
</dbReference>
<feature type="modified residue" description="4-aspartylphosphate" evidence="15">
    <location>
        <position position="771"/>
    </location>
</feature>
<dbReference type="SUPFAM" id="SSF52172">
    <property type="entry name" value="CheY-like"/>
    <property type="match status" value="1"/>
</dbReference>
<name>A0ABU8EYF6_9GAMM</name>
<keyword evidence="12" id="KW-0902">Two-component regulatory system</keyword>
<dbReference type="Pfam" id="PF01627">
    <property type="entry name" value="Hpt"/>
    <property type="match status" value="1"/>
</dbReference>
<dbReference type="CDD" id="cd17546">
    <property type="entry name" value="REC_hyHK_CKI1_RcsC-like"/>
    <property type="match status" value="1"/>
</dbReference>
<evidence type="ECO:0000313" key="22">
    <source>
        <dbReference type="EMBL" id="MEI4551946.1"/>
    </source>
</evidence>
<dbReference type="Gene3D" id="3.30.565.10">
    <property type="entry name" value="Histidine kinase-like ATPase, C-terminal domain"/>
    <property type="match status" value="1"/>
</dbReference>
<evidence type="ECO:0000256" key="12">
    <source>
        <dbReference type="ARBA" id="ARBA00023012"/>
    </source>
</evidence>
<keyword evidence="23" id="KW-1185">Reference proteome</keyword>
<dbReference type="EC" id="2.7.13.3" evidence="3"/>
<evidence type="ECO:0000256" key="6">
    <source>
        <dbReference type="ARBA" id="ARBA00022553"/>
    </source>
</evidence>
<dbReference type="SUPFAM" id="SSF47226">
    <property type="entry name" value="Histidine-containing phosphotransfer domain, HPT domain"/>
    <property type="match status" value="1"/>
</dbReference>
<dbReference type="PROSITE" id="PS50894">
    <property type="entry name" value="HPT"/>
    <property type="match status" value="1"/>
</dbReference>
<dbReference type="InterPro" id="IPR036890">
    <property type="entry name" value="HATPase_C_sf"/>
</dbReference>
<keyword evidence="8 18" id="KW-0812">Transmembrane</keyword>
<dbReference type="SMART" id="SM00448">
    <property type="entry name" value="REC"/>
    <property type="match status" value="1"/>
</dbReference>
<dbReference type="Gene3D" id="1.25.40.10">
    <property type="entry name" value="Tetratricopeptide repeat domain"/>
    <property type="match status" value="2"/>
</dbReference>
<feature type="repeat" description="TPR" evidence="16">
    <location>
        <begin position="104"/>
        <end position="137"/>
    </location>
</feature>
<dbReference type="InterPro" id="IPR008207">
    <property type="entry name" value="Sig_transdc_His_kin_Hpt_dom"/>
</dbReference>
<keyword evidence="17" id="KW-0175">Coiled coil</keyword>
<dbReference type="Gene3D" id="3.40.50.2300">
    <property type="match status" value="1"/>
</dbReference>
<evidence type="ECO:0000256" key="14">
    <source>
        <dbReference type="PROSITE-ProRule" id="PRU00110"/>
    </source>
</evidence>
<dbReference type="InterPro" id="IPR001789">
    <property type="entry name" value="Sig_transdc_resp-reg_receiver"/>
</dbReference>
<dbReference type="Pfam" id="PF00072">
    <property type="entry name" value="Response_reg"/>
    <property type="match status" value="1"/>
</dbReference>
<dbReference type="GO" id="GO:0005524">
    <property type="term" value="F:ATP binding"/>
    <property type="evidence" value="ECO:0007669"/>
    <property type="project" value="UniProtKB-KW"/>
</dbReference>
<proteinExistence type="predicted"/>
<evidence type="ECO:0000256" key="18">
    <source>
        <dbReference type="SAM" id="Phobius"/>
    </source>
</evidence>
<evidence type="ECO:0000256" key="7">
    <source>
        <dbReference type="ARBA" id="ARBA00022679"/>
    </source>
</evidence>
<dbReference type="SMART" id="SM00388">
    <property type="entry name" value="HisKA"/>
    <property type="match status" value="1"/>
</dbReference>
<dbReference type="Pfam" id="PF02518">
    <property type="entry name" value="HATPase_c"/>
    <property type="match status" value="1"/>
</dbReference>
<feature type="modified residue" description="Phosphohistidine" evidence="14">
    <location>
        <position position="891"/>
    </location>
</feature>
<evidence type="ECO:0000256" key="15">
    <source>
        <dbReference type="PROSITE-ProRule" id="PRU00169"/>
    </source>
</evidence>
<keyword evidence="11 18" id="KW-1133">Transmembrane helix</keyword>
<feature type="domain" description="Response regulatory" evidence="20">
    <location>
        <begin position="722"/>
        <end position="836"/>
    </location>
</feature>
<dbReference type="InterPro" id="IPR003594">
    <property type="entry name" value="HATPase_dom"/>
</dbReference>
<evidence type="ECO:0000256" key="2">
    <source>
        <dbReference type="ARBA" id="ARBA00004429"/>
    </source>
</evidence>
<evidence type="ECO:0000256" key="3">
    <source>
        <dbReference type="ARBA" id="ARBA00012438"/>
    </source>
</evidence>
<evidence type="ECO:0000256" key="16">
    <source>
        <dbReference type="PROSITE-ProRule" id="PRU00339"/>
    </source>
</evidence>
<gene>
    <name evidence="22" type="ORF">WAE96_19880</name>
</gene>
<feature type="transmembrane region" description="Helical" evidence="18">
    <location>
        <begin position="9"/>
        <end position="27"/>
    </location>
</feature>